<dbReference type="EMBL" id="MKGL01000024">
    <property type="protein sequence ID" value="RNF10955.1"/>
    <property type="molecule type" value="Genomic_DNA"/>
</dbReference>
<proteinExistence type="predicted"/>
<dbReference type="PANTHER" id="PTHR30231">
    <property type="entry name" value="DNA POLYMERASE III SUBUNIT EPSILON"/>
    <property type="match status" value="1"/>
</dbReference>
<dbReference type="InterPro" id="IPR012337">
    <property type="entry name" value="RNaseH-like_sf"/>
</dbReference>
<dbReference type="PANTHER" id="PTHR30231:SF4">
    <property type="entry name" value="PROTEIN NEN2"/>
    <property type="match status" value="1"/>
</dbReference>
<keyword evidence="2" id="KW-0378">Hydrolase</keyword>
<dbReference type="GO" id="GO:0003676">
    <property type="term" value="F:nucleic acid binding"/>
    <property type="evidence" value="ECO:0007669"/>
    <property type="project" value="InterPro"/>
</dbReference>
<keyword evidence="5" id="KW-1185">Reference proteome</keyword>
<organism evidence="4 5">
    <name type="scientific">Trypanosoma rangeli</name>
    <dbReference type="NCBI Taxonomy" id="5698"/>
    <lineage>
        <taxon>Eukaryota</taxon>
        <taxon>Discoba</taxon>
        <taxon>Euglenozoa</taxon>
        <taxon>Kinetoplastea</taxon>
        <taxon>Metakinetoplastina</taxon>
        <taxon>Trypanosomatida</taxon>
        <taxon>Trypanosomatidae</taxon>
        <taxon>Trypanosoma</taxon>
        <taxon>Herpetosoma</taxon>
    </lineage>
</organism>
<dbReference type="OrthoDB" id="242056at2759"/>
<comment type="caution">
    <text evidence="4">The sequence shown here is derived from an EMBL/GenBank/DDBJ whole genome shotgun (WGS) entry which is preliminary data.</text>
</comment>
<keyword evidence="3 4" id="KW-0269">Exonuclease</keyword>
<name>A0A3R7M8G1_TRYRA</name>
<dbReference type="InterPro" id="IPR036397">
    <property type="entry name" value="RNaseH_sf"/>
</dbReference>
<reference evidence="4 5" key="1">
    <citation type="journal article" date="2018" name="BMC Genomics">
        <title>Genomic comparison of Trypanosoma conorhini and Trypanosoma rangeli to Trypanosoma cruzi strains of high and low virulence.</title>
        <authorList>
            <person name="Bradwell K.R."/>
            <person name="Koparde V.N."/>
            <person name="Matveyev A.V."/>
            <person name="Serrano M.G."/>
            <person name="Alves J.M."/>
            <person name="Parikh H."/>
            <person name="Huang B."/>
            <person name="Lee V."/>
            <person name="Espinosa-Alvarez O."/>
            <person name="Ortiz P.A."/>
            <person name="Costa-Martins A.G."/>
            <person name="Teixeira M.M."/>
            <person name="Buck G.A."/>
        </authorList>
    </citation>
    <scope>NUCLEOTIDE SEQUENCE [LARGE SCALE GENOMIC DNA]</scope>
    <source>
        <strain evidence="4 5">AM80</strain>
    </source>
</reference>
<dbReference type="Proteomes" id="UP000283634">
    <property type="component" value="Unassembled WGS sequence"/>
</dbReference>
<keyword evidence="1" id="KW-0540">Nuclease</keyword>
<evidence type="ECO:0000313" key="4">
    <source>
        <dbReference type="EMBL" id="RNF10955.1"/>
    </source>
</evidence>
<evidence type="ECO:0000256" key="2">
    <source>
        <dbReference type="ARBA" id="ARBA00022801"/>
    </source>
</evidence>
<dbReference type="RefSeq" id="XP_029241882.1">
    <property type="nucleotide sequence ID" value="XM_029378273.1"/>
</dbReference>
<sequence>MLRGAPPLSDILSDLALFLAQLDGGLHSAELGVDEHSVRRDDLAVTRCCTAASRAGSTLTLPPVIAHNANFDASFLQRAASAVGWRVLWDNDSPLTCTQSMFRALYPYQAADLTRGCQFCGIDASRRDDRHDALHDAQLCGRLFLRLADAWPSRHA</sequence>
<dbReference type="GeneID" id="40325153"/>
<dbReference type="GO" id="GO:0008408">
    <property type="term" value="F:3'-5' exonuclease activity"/>
    <property type="evidence" value="ECO:0007669"/>
    <property type="project" value="TreeGrafter"/>
</dbReference>
<dbReference type="AlphaFoldDB" id="A0A3R7M8G1"/>
<evidence type="ECO:0000256" key="1">
    <source>
        <dbReference type="ARBA" id="ARBA00022722"/>
    </source>
</evidence>
<evidence type="ECO:0000313" key="5">
    <source>
        <dbReference type="Proteomes" id="UP000283634"/>
    </source>
</evidence>
<dbReference type="VEuPathDB" id="TriTrypDB:TRSC58_00258"/>
<protein>
    <submittedName>
        <fullName evidence="4">Exonuclease</fullName>
    </submittedName>
</protein>
<dbReference type="Gene3D" id="3.30.420.10">
    <property type="entry name" value="Ribonuclease H-like superfamily/Ribonuclease H"/>
    <property type="match status" value="1"/>
</dbReference>
<dbReference type="SUPFAM" id="SSF53098">
    <property type="entry name" value="Ribonuclease H-like"/>
    <property type="match status" value="1"/>
</dbReference>
<gene>
    <name evidence="4" type="ORF">TraAM80_01220</name>
</gene>
<accession>A0A3R7M8G1</accession>
<evidence type="ECO:0000256" key="3">
    <source>
        <dbReference type="ARBA" id="ARBA00022839"/>
    </source>
</evidence>